<sequence>MLEICTQSNVEEHDISPSAPNGQSYSVTQPWNCRIWKPQATIAKCEEGSLVLNTASEIPVSSLHR</sequence>
<gene>
    <name evidence="2" type="ORF">I7I53_01000</name>
</gene>
<accession>A0A8A1LML5</accession>
<organism evidence="2 3">
    <name type="scientific">Ajellomyces capsulatus (strain H88)</name>
    <name type="common">Darling's disease fungus</name>
    <name type="synonym">Histoplasma capsulatum</name>
    <dbReference type="NCBI Taxonomy" id="544711"/>
    <lineage>
        <taxon>Eukaryota</taxon>
        <taxon>Fungi</taxon>
        <taxon>Dikarya</taxon>
        <taxon>Ascomycota</taxon>
        <taxon>Pezizomycotina</taxon>
        <taxon>Eurotiomycetes</taxon>
        <taxon>Eurotiomycetidae</taxon>
        <taxon>Onygenales</taxon>
        <taxon>Ajellomycetaceae</taxon>
        <taxon>Histoplasma</taxon>
    </lineage>
</organism>
<dbReference type="EMBL" id="CP069104">
    <property type="protein sequence ID" value="QSS53674.1"/>
    <property type="molecule type" value="Genomic_DNA"/>
</dbReference>
<dbReference type="VEuPathDB" id="FungiDB:I7I53_01000"/>
<reference evidence="2" key="1">
    <citation type="submission" date="2021-01" db="EMBL/GenBank/DDBJ databases">
        <title>Chromosome-level genome assembly of a human fungal pathogen reveals clustering of transcriptionally co-regulated genes.</title>
        <authorList>
            <person name="Voorhies M."/>
            <person name="Cohen S."/>
            <person name="Shea T.P."/>
            <person name="Petrus S."/>
            <person name="Munoz J.F."/>
            <person name="Poplawski S."/>
            <person name="Goldman W.E."/>
            <person name="Michael T."/>
            <person name="Cuomo C.A."/>
            <person name="Sil A."/>
            <person name="Beyhan S."/>
        </authorList>
    </citation>
    <scope>NUCLEOTIDE SEQUENCE</scope>
    <source>
        <strain evidence="2">H88</strain>
    </source>
</reference>
<dbReference type="AlphaFoldDB" id="A0A8A1LML5"/>
<name>A0A8A1LML5_AJEC8</name>
<protein>
    <submittedName>
        <fullName evidence="2">Uncharacterized protein</fullName>
    </submittedName>
</protein>
<proteinExistence type="predicted"/>
<evidence type="ECO:0000256" key="1">
    <source>
        <dbReference type="SAM" id="MobiDB-lite"/>
    </source>
</evidence>
<evidence type="ECO:0000313" key="2">
    <source>
        <dbReference type="EMBL" id="QSS53674.1"/>
    </source>
</evidence>
<feature type="region of interest" description="Disordered" evidence="1">
    <location>
        <begin position="1"/>
        <end position="25"/>
    </location>
</feature>
<dbReference type="Proteomes" id="UP000663419">
    <property type="component" value="Chromosome 3"/>
</dbReference>
<evidence type="ECO:0000313" key="3">
    <source>
        <dbReference type="Proteomes" id="UP000663419"/>
    </source>
</evidence>